<sequence>MRRRTIFNYNQLTLPFGERGGKAISMSAHAGYDNRVRFFWILVAISILSLSVYIYAINATARNIAARQNLEKEVAKIATALNSLEFAYIGLKNDITIELAYSYGFREVKSPLYVSRARNTPALSFNTLNR</sequence>
<feature type="transmembrane region" description="Helical" evidence="1">
    <location>
        <begin position="38"/>
        <end position="57"/>
    </location>
</feature>
<keyword evidence="1" id="KW-0812">Transmembrane</keyword>
<dbReference type="EMBL" id="MHVR01000004">
    <property type="protein sequence ID" value="OHA96794.1"/>
    <property type="molecule type" value="Genomic_DNA"/>
</dbReference>
<dbReference type="Proteomes" id="UP000178175">
    <property type="component" value="Unassembled WGS sequence"/>
</dbReference>
<accession>A0A1G2THK8</accession>
<protein>
    <recommendedName>
        <fullName evidence="4">Cell division protein FtsL</fullName>
    </recommendedName>
</protein>
<evidence type="ECO:0000256" key="1">
    <source>
        <dbReference type="SAM" id="Phobius"/>
    </source>
</evidence>
<proteinExistence type="predicted"/>
<evidence type="ECO:0000313" key="3">
    <source>
        <dbReference type="Proteomes" id="UP000178175"/>
    </source>
</evidence>
<name>A0A1G2THK8_9BACT</name>
<dbReference type="AlphaFoldDB" id="A0A1G2THK8"/>
<evidence type="ECO:0008006" key="4">
    <source>
        <dbReference type="Google" id="ProtNLM"/>
    </source>
</evidence>
<keyword evidence="1" id="KW-0472">Membrane</keyword>
<evidence type="ECO:0000313" key="2">
    <source>
        <dbReference type="EMBL" id="OHA96794.1"/>
    </source>
</evidence>
<comment type="caution">
    <text evidence="2">The sequence shown here is derived from an EMBL/GenBank/DDBJ whole genome shotgun (WGS) entry which is preliminary data.</text>
</comment>
<organism evidence="2 3">
    <name type="scientific">Candidatus Zambryskibacteria bacterium RIFCSPHIGHO2_02_FULL_43_14</name>
    <dbReference type="NCBI Taxonomy" id="1802748"/>
    <lineage>
        <taxon>Bacteria</taxon>
        <taxon>Candidatus Zambryskiibacteriota</taxon>
    </lineage>
</organism>
<keyword evidence="1" id="KW-1133">Transmembrane helix</keyword>
<reference evidence="2 3" key="1">
    <citation type="journal article" date="2016" name="Nat. Commun.">
        <title>Thousands of microbial genomes shed light on interconnected biogeochemical processes in an aquifer system.</title>
        <authorList>
            <person name="Anantharaman K."/>
            <person name="Brown C.T."/>
            <person name="Hug L.A."/>
            <person name="Sharon I."/>
            <person name="Castelle C.J."/>
            <person name="Probst A.J."/>
            <person name="Thomas B.C."/>
            <person name="Singh A."/>
            <person name="Wilkins M.J."/>
            <person name="Karaoz U."/>
            <person name="Brodie E.L."/>
            <person name="Williams K.H."/>
            <person name="Hubbard S.S."/>
            <person name="Banfield J.F."/>
        </authorList>
    </citation>
    <scope>NUCLEOTIDE SEQUENCE [LARGE SCALE GENOMIC DNA]</scope>
</reference>
<gene>
    <name evidence="2" type="ORF">A3C70_00350</name>
</gene>